<dbReference type="STRING" id="118060.ATZ35_02800"/>
<protein>
    <submittedName>
        <fullName evidence="1">Uncharacterized protein</fullName>
    </submittedName>
</protein>
<keyword evidence="2" id="KW-1185">Reference proteome</keyword>
<gene>
    <name evidence="1" type="ORF">ATZ35_02800</name>
</gene>
<evidence type="ECO:0000313" key="2">
    <source>
        <dbReference type="Proteomes" id="UP000067523"/>
    </source>
</evidence>
<evidence type="ECO:0000313" key="1">
    <source>
        <dbReference type="EMBL" id="ALS36127.1"/>
    </source>
</evidence>
<dbReference type="EMBL" id="CP013655">
    <property type="protein sequence ID" value="ALS36127.1"/>
    <property type="molecule type" value="Genomic_DNA"/>
</dbReference>
<name>A0A0U2VNU7_9ENTE</name>
<reference evidence="2" key="1">
    <citation type="submission" date="2015-12" db="EMBL/GenBank/DDBJ databases">
        <authorList>
            <person name="Lauer A."/>
            <person name="Humrighouse B."/>
            <person name="Loparev V."/>
            <person name="Shewmaker P.L."/>
            <person name="Whitney A.M."/>
            <person name="McLaughlin R.W."/>
        </authorList>
    </citation>
    <scope>NUCLEOTIDE SEQUENCE [LARGE SCALE GENOMIC DNA]</scope>
    <source>
        <strain evidence="2">LMG 26678</strain>
    </source>
</reference>
<dbReference type="Proteomes" id="UP000067523">
    <property type="component" value="Chromosome"/>
</dbReference>
<dbReference type="KEGG" id="erx:ATZ35_02800"/>
<proteinExistence type="predicted"/>
<dbReference type="AlphaFoldDB" id="A0A0U2VNU7"/>
<dbReference type="RefSeq" id="WP_208929433.1">
    <property type="nucleotide sequence ID" value="NZ_CP013655.1"/>
</dbReference>
<accession>A0A0U2VNU7</accession>
<organism evidence="1 2">
    <name type="scientific">Enterococcus rotai</name>
    <dbReference type="NCBI Taxonomy" id="118060"/>
    <lineage>
        <taxon>Bacteria</taxon>
        <taxon>Bacillati</taxon>
        <taxon>Bacillota</taxon>
        <taxon>Bacilli</taxon>
        <taxon>Lactobacillales</taxon>
        <taxon>Enterococcaceae</taxon>
        <taxon>Enterococcus</taxon>
    </lineage>
</organism>
<sequence length="70" mass="7900">MPDFYKNLKTGAVITAAEYQEKIVNTMTETSSELGTMGIGSYSHFVNDLFEGEMDNYSQYVPYDPESDEV</sequence>